<feature type="transmembrane region" description="Helical" evidence="1">
    <location>
        <begin position="6"/>
        <end position="23"/>
    </location>
</feature>
<keyword evidence="1" id="KW-0472">Membrane</keyword>
<organism evidence="2">
    <name type="scientific">Rhizophora mucronata</name>
    <name type="common">Asiatic mangrove</name>
    <dbReference type="NCBI Taxonomy" id="61149"/>
    <lineage>
        <taxon>Eukaryota</taxon>
        <taxon>Viridiplantae</taxon>
        <taxon>Streptophyta</taxon>
        <taxon>Embryophyta</taxon>
        <taxon>Tracheophyta</taxon>
        <taxon>Spermatophyta</taxon>
        <taxon>Magnoliopsida</taxon>
        <taxon>eudicotyledons</taxon>
        <taxon>Gunneridae</taxon>
        <taxon>Pentapetalae</taxon>
        <taxon>rosids</taxon>
        <taxon>fabids</taxon>
        <taxon>Malpighiales</taxon>
        <taxon>Rhizophoraceae</taxon>
        <taxon>Rhizophora</taxon>
    </lineage>
</organism>
<protein>
    <submittedName>
        <fullName evidence="2">Uncharacterized protein</fullName>
    </submittedName>
</protein>
<keyword evidence="1" id="KW-1133">Transmembrane helix</keyword>
<evidence type="ECO:0000313" key="2">
    <source>
        <dbReference type="EMBL" id="MBX42955.1"/>
    </source>
</evidence>
<sequence>MKHETQVGTAGISAVSFFSLFFYRRNFSSFCVVPCFRRPQVVTIAFLCPDSIQ</sequence>
<proteinExistence type="predicted"/>
<accession>A0A2P2NKJ1</accession>
<keyword evidence="1" id="KW-0812">Transmembrane</keyword>
<evidence type="ECO:0000256" key="1">
    <source>
        <dbReference type="SAM" id="Phobius"/>
    </source>
</evidence>
<dbReference type="EMBL" id="GGEC01062471">
    <property type="protein sequence ID" value="MBX42955.1"/>
    <property type="molecule type" value="Transcribed_RNA"/>
</dbReference>
<name>A0A2P2NKJ1_RHIMU</name>
<reference evidence="2" key="1">
    <citation type="submission" date="2018-02" db="EMBL/GenBank/DDBJ databases">
        <title>Rhizophora mucronata_Transcriptome.</title>
        <authorList>
            <person name="Meera S.P."/>
            <person name="Sreeshan A."/>
            <person name="Augustine A."/>
        </authorList>
    </citation>
    <scope>NUCLEOTIDE SEQUENCE</scope>
    <source>
        <tissue evidence="2">Leaf</tissue>
    </source>
</reference>
<dbReference type="AlphaFoldDB" id="A0A2P2NKJ1"/>